<dbReference type="EMBL" id="JACAZI010000006">
    <property type="protein sequence ID" value="KAF7358431.1"/>
    <property type="molecule type" value="Genomic_DNA"/>
</dbReference>
<name>A0A8H6YHL1_9AGAR</name>
<accession>A0A8H6YHL1</accession>
<dbReference type="OrthoDB" id="3145912at2759"/>
<evidence type="ECO:0000313" key="2">
    <source>
        <dbReference type="Proteomes" id="UP000620124"/>
    </source>
</evidence>
<gene>
    <name evidence="1" type="ORF">MVEN_00893600</name>
</gene>
<keyword evidence="2" id="KW-1185">Reference proteome</keyword>
<proteinExistence type="predicted"/>
<dbReference type="AlphaFoldDB" id="A0A8H6YHL1"/>
<protein>
    <submittedName>
        <fullName evidence="1">Uncharacterized protein</fullName>
    </submittedName>
</protein>
<sequence length="304" mass="34445">METNLSLTWDPCLPPELERTIFKVAALSRPSTIPTLMLVANHVKEWVEPLLYRVIILSSYRSDSHHELHGFPIITPAILLRGIATKPSQFFQSSVKNIFIYRGPFESSEIEAILTACNCVTNLFENYALKSTAHLGALGSLKQLRRLSIPLIEFLDCCTLDGTHSSLNNITHLEILNTWEQPRAETICARLPLLSHLTHFAINSISHHLPLQTALRTNTTLQCILFLVSVGYQEEEMRSTDLISDDDRFVCLDQTIDYRLVWLRGVTTGDDFWALADGFIAARRAGKVERSRYTLSDTETSWLD</sequence>
<dbReference type="Proteomes" id="UP000620124">
    <property type="component" value="Unassembled WGS sequence"/>
</dbReference>
<reference evidence="1" key="1">
    <citation type="submission" date="2020-05" db="EMBL/GenBank/DDBJ databases">
        <title>Mycena genomes resolve the evolution of fungal bioluminescence.</title>
        <authorList>
            <person name="Tsai I.J."/>
        </authorList>
    </citation>
    <scope>NUCLEOTIDE SEQUENCE</scope>
    <source>
        <strain evidence="1">CCC161011</strain>
    </source>
</reference>
<comment type="caution">
    <text evidence="1">The sequence shown here is derived from an EMBL/GenBank/DDBJ whole genome shotgun (WGS) entry which is preliminary data.</text>
</comment>
<organism evidence="1 2">
    <name type="scientific">Mycena venus</name>
    <dbReference type="NCBI Taxonomy" id="2733690"/>
    <lineage>
        <taxon>Eukaryota</taxon>
        <taxon>Fungi</taxon>
        <taxon>Dikarya</taxon>
        <taxon>Basidiomycota</taxon>
        <taxon>Agaricomycotina</taxon>
        <taxon>Agaricomycetes</taxon>
        <taxon>Agaricomycetidae</taxon>
        <taxon>Agaricales</taxon>
        <taxon>Marasmiineae</taxon>
        <taxon>Mycenaceae</taxon>
        <taxon>Mycena</taxon>
    </lineage>
</organism>
<evidence type="ECO:0000313" key="1">
    <source>
        <dbReference type="EMBL" id="KAF7358431.1"/>
    </source>
</evidence>